<keyword evidence="2" id="KW-1185">Reference proteome</keyword>
<reference evidence="1 2" key="1">
    <citation type="journal article" date="2021" name="Sci. Rep.">
        <title>The genome of the diatom Chaetoceros tenuissimus carries an ancient integrated fragment of an extant virus.</title>
        <authorList>
            <person name="Hongo Y."/>
            <person name="Kimura K."/>
            <person name="Takaki Y."/>
            <person name="Yoshida Y."/>
            <person name="Baba S."/>
            <person name="Kobayashi G."/>
            <person name="Nagasaki K."/>
            <person name="Hano T."/>
            <person name="Tomaru Y."/>
        </authorList>
    </citation>
    <scope>NUCLEOTIDE SEQUENCE [LARGE SCALE GENOMIC DNA]</scope>
    <source>
        <strain evidence="1 2">NIES-3715</strain>
    </source>
</reference>
<evidence type="ECO:0008006" key="3">
    <source>
        <dbReference type="Google" id="ProtNLM"/>
    </source>
</evidence>
<dbReference type="SUPFAM" id="SSF46565">
    <property type="entry name" value="Chaperone J-domain"/>
    <property type="match status" value="1"/>
</dbReference>
<dbReference type="EMBL" id="BLLK01000072">
    <property type="protein sequence ID" value="GFH61211.1"/>
    <property type="molecule type" value="Genomic_DNA"/>
</dbReference>
<dbReference type="Proteomes" id="UP001054902">
    <property type="component" value="Unassembled WGS sequence"/>
</dbReference>
<evidence type="ECO:0000313" key="2">
    <source>
        <dbReference type="Proteomes" id="UP001054902"/>
    </source>
</evidence>
<dbReference type="Gene3D" id="1.10.287.110">
    <property type="entry name" value="DnaJ domain"/>
    <property type="match status" value="1"/>
</dbReference>
<protein>
    <recommendedName>
        <fullName evidence="3">J domain-containing protein</fullName>
    </recommendedName>
</protein>
<comment type="caution">
    <text evidence="1">The sequence shown here is derived from an EMBL/GenBank/DDBJ whole genome shotgun (WGS) entry which is preliminary data.</text>
</comment>
<dbReference type="AlphaFoldDB" id="A0AAD3DBA3"/>
<dbReference type="InterPro" id="IPR036869">
    <property type="entry name" value="J_dom_sf"/>
</dbReference>
<name>A0AAD3DBA3_9STRA</name>
<gene>
    <name evidence="1" type="ORF">CTEN210_17687</name>
</gene>
<accession>A0AAD3DBA3</accession>
<organism evidence="1 2">
    <name type="scientific">Chaetoceros tenuissimus</name>
    <dbReference type="NCBI Taxonomy" id="426638"/>
    <lineage>
        <taxon>Eukaryota</taxon>
        <taxon>Sar</taxon>
        <taxon>Stramenopiles</taxon>
        <taxon>Ochrophyta</taxon>
        <taxon>Bacillariophyta</taxon>
        <taxon>Coscinodiscophyceae</taxon>
        <taxon>Chaetocerotophycidae</taxon>
        <taxon>Chaetocerotales</taxon>
        <taxon>Chaetocerotaceae</taxon>
        <taxon>Chaetoceros</taxon>
    </lineage>
</organism>
<proteinExistence type="predicted"/>
<evidence type="ECO:0000313" key="1">
    <source>
        <dbReference type="EMBL" id="GFH61211.1"/>
    </source>
</evidence>
<sequence length="176" mass="20618">MIFRQPKSYSITLKRAHSLLKIPRNSTSSASISLNSQHSHVSPTREQILEGFRRAAKRHHPDLAKVSKSKDYDAKKIFQECQEARELMLDYYVRRTFVNPKLVESTKDHFKWEEESSLFSVWTSNRAFQIEVCLRYAVCLGLAVATYHHDKNLPKKRKLQIKRRDEGFSQFGPAHR</sequence>